<evidence type="ECO:0000256" key="4">
    <source>
        <dbReference type="ARBA" id="ARBA00022840"/>
    </source>
</evidence>
<evidence type="ECO:0000256" key="5">
    <source>
        <dbReference type="PROSITE-ProRule" id="PRU00552"/>
    </source>
</evidence>
<dbReference type="GO" id="GO:0005840">
    <property type="term" value="C:ribosome"/>
    <property type="evidence" value="ECO:0007669"/>
    <property type="project" value="TreeGrafter"/>
</dbReference>
<dbReference type="InterPro" id="IPR011545">
    <property type="entry name" value="DEAD/DEAH_box_helicase_dom"/>
</dbReference>
<dbReference type="GO" id="GO:0005524">
    <property type="term" value="F:ATP binding"/>
    <property type="evidence" value="ECO:0007669"/>
    <property type="project" value="UniProtKB-KW"/>
</dbReference>
<feature type="compositionally biased region" description="Polar residues" evidence="6">
    <location>
        <begin position="422"/>
        <end position="439"/>
    </location>
</feature>
<organism evidence="10 11">
    <name type="scientific">Paenibacillus nuruki</name>
    <dbReference type="NCBI Taxonomy" id="1886670"/>
    <lineage>
        <taxon>Bacteria</taxon>
        <taxon>Bacillati</taxon>
        <taxon>Bacillota</taxon>
        <taxon>Bacilli</taxon>
        <taxon>Bacillales</taxon>
        <taxon>Paenibacillaceae</taxon>
        <taxon>Paenibacillus</taxon>
    </lineage>
</organism>
<dbReference type="SMART" id="SM00490">
    <property type="entry name" value="HELICc"/>
    <property type="match status" value="1"/>
</dbReference>
<dbReference type="PROSITE" id="PS51192">
    <property type="entry name" value="HELICASE_ATP_BIND_1"/>
    <property type="match status" value="1"/>
</dbReference>
<dbReference type="GO" id="GO:0009409">
    <property type="term" value="P:response to cold"/>
    <property type="evidence" value="ECO:0007669"/>
    <property type="project" value="TreeGrafter"/>
</dbReference>
<evidence type="ECO:0000313" key="11">
    <source>
        <dbReference type="Proteomes" id="UP000094578"/>
    </source>
</evidence>
<feature type="domain" description="Helicase C-terminal" evidence="8">
    <location>
        <begin position="217"/>
        <end position="377"/>
    </location>
</feature>
<keyword evidence="3 10" id="KW-0347">Helicase</keyword>
<gene>
    <name evidence="10" type="primary">dbp8</name>
    <name evidence="10" type="ORF">PTI45_00799</name>
</gene>
<dbReference type="PATRIC" id="fig|1886670.3.peg.820"/>
<sequence>MESNVNFLGLGIHEWLNDVLERYGITEPSPVQAEAIPHLLEGKDAIAQSQTGSGKTLAYLLPVLQQVDPERKQLQAMILAPTQELAMQIVRESERYGAEHGIMTLGLIGGAAMKRQIEKLKRHPQIVVGTPGRISELINLRKLKMHLVNTLIVDEVDQVIGLGGGGDVKKIIRSTRKDRQLVFLSATVNEEILTLANREMNDLLEIGIEPDTRTSAGIEHVYFVAEERDKLEILRRVLRHYNSPRSLVFVNDTNDIAEVEAKLNHLGLSARVLYGDANKVTRSTVLSQFREGKIKVLVASDVAARGLDIEGLNLVVSLDPAFDTDHYVHRSGRTGRMGKQGVAASIITERERFIMRKFADALHIDLQEHVLKGGAVLTLEQQQEREESYRASRAEAAAARSVRPTSTPAVKKETKSAEPRSSVESPVTTESNMNSSTPTARPAERSPKPRTAPPAAKVNPKTDKKKRKPKVDTKSKGAPKWLKEKRAASQDEK</sequence>
<dbReference type="SMART" id="SM00487">
    <property type="entry name" value="DEXDc"/>
    <property type="match status" value="1"/>
</dbReference>
<dbReference type="EMBL" id="MDER01000028">
    <property type="protein sequence ID" value="ODP29821.1"/>
    <property type="molecule type" value="Genomic_DNA"/>
</dbReference>
<feature type="region of interest" description="Disordered" evidence="6">
    <location>
        <begin position="387"/>
        <end position="493"/>
    </location>
</feature>
<keyword evidence="11" id="KW-1185">Reference proteome</keyword>
<reference evidence="10 11" key="1">
    <citation type="submission" date="2016-08" db="EMBL/GenBank/DDBJ databases">
        <title>Genome sequencing of Paenibacillus sp. TI45-13ar, isolated from Korean traditional nuruk.</title>
        <authorList>
            <person name="Kim S.-J."/>
        </authorList>
    </citation>
    <scope>NUCLEOTIDE SEQUENCE [LARGE SCALE GENOMIC DNA]</scope>
    <source>
        <strain evidence="10 11">TI45-13ar</strain>
    </source>
</reference>
<comment type="caution">
    <text evidence="10">The sequence shown here is derived from an EMBL/GenBank/DDBJ whole genome shotgun (WGS) entry which is preliminary data.</text>
</comment>
<feature type="compositionally biased region" description="Basic and acidic residues" evidence="6">
    <location>
        <begin position="470"/>
        <end position="493"/>
    </location>
</feature>
<evidence type="ECO:0000259" key="8">
    <source>
        <dbReference type="PROSITE" id="PS51194"/>
    </source>
</evidence>
<dbReference type="CDD" id="cd18787">
    <property type="entry name" value="SF2_C_DEAD"/>
    <property type="match status" value="1"/>
</dbReference>
<dbReference type="PROSITE" id="PS51194">
    <property type="entry name" value="HELICASE_CTER"/>
    <property type="match status" value="1"/>
</dbReference>
<dbReference type="InterPro" id="IPR027417">
    <property type="entry name" value="P-loop_NTPase"/>
</dbReference>
<dbReference type="Pfam" id="PF00271">
    <property type="entry name" value="Helicase_C"/>
    <property type="match status" value="1"/>
</dbReference>
<dbReference type="AlphaFoldDB" id="A0A1E3L8A0"/>
<feature type="domain" description="Helicase ATP-binding" evidence="7">
    <location>
        <begin position="36"/>
        <end position="206"/>
    </location>
</feature>
<proteinExistence type="predicted"/>
<dbReference type="PANTHER" id="PTHR47963:SF7">
    <property type="entry name" value="ATP-DEPENDENT RNA HELICASE YFML-RELATED"/>
    <property type="match status" value="1"/>
</dbReference>
<evidence type="ECO:0000256" key="6">
    <source>
        <dbReference type="SAM" id="MobiDB-lite"/>
    </source>
</evidence>
<dbReference type="CDD" id="cd00268">
    <property type="entry name" value="DEADc"/>
    <property type="match status" value="1"/>
</dbReference>
<dbReference type="GO" id="GO:0033592">
    <property type="term" value="F:RNA strand annealing activity"/>
    <property type="evidence" value="ECO:0007669"/>
    <property type="project" value="TreeGrafter"/>
</dbReference>
<evidence type="ECO:0000259" key="9">
    <source>
        <dbReference type="PROSITE" id="PS51195"/>
    </source>
</evidence>
<keyword evidence="2 10" id="KW-0378">Hydrolase</keyword>
<accession>A0A1E3L8A0</accession>
<protein>
    <submittedName>
        <fullName evidence="10">RNA helicase</fullName>
        <ecNumber evidence="10">3.6.4.13</ecNumber>
    </submittedName>
</protein>
<evidence type="ECO:0000256" key="1">
    <source>
        <dbReference type="ARBA" id="ARBA00022741"/>
    </source>
</evidence>
<keyword evidence="1" id="KW-0547">Nucleotide-binding</keyword>
<feature type="compositionally biased region" description="Low complexity" evidence="6">
    <location>
        <begin position="394"/>
        <end position="403"/>
    </location>
</feature>
<dbReference type="GO" id="GO:0003724">
    <property type="term" value="F:RNA helicase activity"/>
    <property type="evidence" value="ECO:0007669"/>
    <property type="project" value="UniProtKB-EC"/>
</dbReference>
<dbReference type="STRING" id="1886670.PTI45_00799"/>
<dbReference type="Pfam" id="PF00270">
    <property type="entry name" value="DEAD"/>
    <property type="match status" value="1"/>
</dbReference>
<evidence type="ECO:0000259" key="7">
    <source>
        <dbReference type="PROSITE" id="PS51192"/>
    </source>
</evidence>
<dbReference type="PROSITE" id="PS51195">
    <property type="entry name" value="Q_MOTIF"/>
    <property type="match status" value="1"/>
</dbReference>
<dbReference type="InterPro" id="IPR014001">
    <property type="entry name" value="Helicase_ATP-bd"/>
</dbReference>
<name>A0A1E3L8A0_9BACL</name>
<dbReference type="InterPro" id="IPR014014">
    <property type="entry name" value="RNA_helicase_DEAD_Q_motif"/>
</dbReference>
<evidence type="ECO:0000256" key="2">
    <source>
        <dbReference type="ARBA" id="ARBA00022801"/>
    </source>
</evidence>
<dbReference type="InterPro" id="IPR044742">
    <property type="entry name" value="DEAD/DEAH_RhlB"/>
</dbReference>
<dbReference type="RefSeq" id="WP_069326258.1">
    <property type="nucleotide sequence ID" value="NZ_MDER01000028.1"/>
</dbReference>
<keyword evidence="4" id="KW-0067">ATP-binding</keyword>
<dbReference type="InterPro" id="IPR001650">
    <property type="entry name" value="Helicase_C-like"/>
</dbReference>
<feature type="domain" description="DEAD-box RNA helicase Q" evidence="9">
    <location>
        <begin position="5"/>
        <end position="33"/>
    </location>
</feature>
<dbReference type="SUPFAM" id="SSF52540">
    <property type="entry name" value="P-loop containing nucleoside triphosphate hydrolases"/>
    <property type="match status" value="1"/>
</dbReference>
<dbReference type="Gene3D" id="3.40.50.300">
    <property type="entry name" value="P-loop containing nucleotide triphosphate hydrolases"/>
    <property type="match status" value="2"/>
</dbReference>
<dbReference type="PANTHER" id="PTHR47963">
    <property type="entry name" value="DEAD-BOX ATP-DEPENDENT RNA HELICASE 47, MITOCHONDRIAL"/>
    <property type="match status" value="1"/>
</dbReference>
<dbReference type="InterPro" id="IPR050547">
    <property type="entry name" value="DEAD_box_RNA_helicases"/>
</dbReference>
<dbReference type="GO" id="GO:0016787">
    <property type="term" value="F:hydrolase activity"/>
    <property type="evidence" value="ECO:0007669"/>
    <property type="project" value="UniProtKB-KW"/>
</dbReference>
<dbReference type="EC" id="3.6.4.13" evidence="10"/>
<evidence type="ECO:0000313" key="10">
    <source>
        <dbReference type="EMBL" id="ODP29821.1"/>
    </source>
</evidence>
<feature type="short sequence motif" description="Q motif" evidence="5">
    <location>
        <begin position="5"/>
        <end position="33"/>
    </location>
</feature>
<dbReference type="GO" id="GO:0005829">
    <property type="term" value="C:cytosol"/>
    <property type="evidence" value="ECO:0007669"/>
    <property type="project" value="TreeGrafter"/>
</dbReference>
<evidence type="ECO:0000256" key="3">
    <source>
        <dbReference type="ARBA" id="ARBA00022806"/>
    </source>
</evidence>
<dbReference type="Proteomes" id="UP000094578">
    <property type="component" value="Unassembled WGS sequence"/>
</dbReference>